<dbReference type="GO" id="GO:0042015">
    <property type="term" value="F:interleukin-20 binding"/>
    <property type="evidence" value="ECO:0007669"/>
    <property type="project" value="TreeGrafter"/>
</dbReference>
<evidence type="ECO:0000259" key="1">
    <source>
        <dbReference type="PROSITE" id="PS50853"/>
    </source>
</evidence>
<dbReference type="GO" id="GO:0005886">
    <property type="term" value="C:plasma membrane"/>
    <property type="evidence" value="ECO:0007669"/>
    <property type="project" value="TreeGrafter"/>
</dbReference>
<sequence length="290" mass="33087">KIHLTLSFSNFCFSLFVCHFDDPLHKAALLTPPQNITILSTNMKHFLIWSPVPEIAPGEVVKYSVEFQGEYERDYANDSWIPIAECTGVSVTQCDITEDISATVPYNLRVRASTGTQASLWATLNGFFNRVTTSLIPPMLTVTTDGYHLLAELEHLGPAFEFWIFYWKKVVRESTTTVHLKTMEAGAEYCVKAQTFVEAINRSSNFSEVQCVKSEGENKGDKSCALFPRFEGSMRQNVTTSLNYLQITFSREKRQNMLQSPFQTWLLFSYLVPLRKHKNKWKTLRPGVSN</sequence>
<dbReference type="Gene3D" id="2.60.40.10">
    <property type="entry name" value="Immunoglobulins"/>
    <property type="match status" value="2"/>
</dbReference>
<evidence type="ECO:0000313" key="2">
    <source>
        <dbReference type="Ensembl" id="ENSPTXP00000014293.1"/>
    </source>
</evidence>
<proteinExistence type="predicted"/>
<reference evidence="2" key="1">
    <citation type="submission" date="2025-08" db="UniProtKB">
        <authorList>
            <consortium name="Ensembl"/>
        </authorList>
    </citation>
    <scope>IDENTIFICATION</scope>
</reference>
<dbReference type="GO" id="GO:0004896">
    <property type="term" value="F:cytokine receptor activity"/>
    <property type="evidence" value="ECO:0007669"/>
    <property type="project" value="TreeGrafter"/>
</dbReference>
<protein>
    <submittedName>
        <fullName evidence="2">Interleukin 20 receptor subunit beta</fullName>
    </submittedName>
</protein>
<dbReference type="InterPro" id="IPR015373">
    <property type="entry name" value="Interferon/interleukin_rcp_dom"/>
</dbReference>
<dbReference type="InterPro" id="IPR013783">
    <property type="entry name" value="Ig-like_fold"/>
</dbReference>
<dbReference type="AlphaFoldDB" id="A0A670YXQ8"/>
<dbReference type="Pfam" id="PF09294">
    <property type="entry name" value="Interfer-bind"/>
    <property type="match status" value="1"/>
</dbReference>
<evidence type="ECO:0000313" key="3">
    <source>
        <dbReference type="Proteomes" id="UP000472273"/>
    </source>
</evidence>
<reference evidence="2" key="2">
    <citation type="submission" date="2025-09" db="UniProtKB">
        <authorList>
            <consortium name="Ensembl"/>
        </authorList>
    </citation>
    <scope>IDENTIFICATION</scope>
</reference>
<dbReference type="PANTHER" id="PTHR20859:SF48">
    <property type="entry name" value="INTERLEUKIN-20 RECEPTOR SUBUNIT BETA"/>
    <property type="match status" value="1"/>
</dbReference>
<dbReference type="Ensembl" id="ENSPTXT00000014744.1">
    <property type="protein sequence ID" value="ENSPTXP00000014293.1"/>
    <property type="gene ID" value="ENSPTXG00000009912.1"/>
</dbReference>
<keyword evidence="3" id="KW-1185">Reference proteome</keyword>
<dbReference type="InterPro" id="IPR003961">
    <property type="entry name" value="FN3_dom"/>
</dbReference>
<dbReference type="InterPro" id="IPR050650">
    <property type="entry name" value="Type-II_Cytokine-TF_Rcpt"/>
</dbReference>
<dbReference type="SUPFAM" id="SSF49265">
    <property type="entry name" value="Fibronectin type III"/>
    <property type="match status" value="2"/>
</dbReference>
<gene>
    <name evidence="2" type="primary">IL20RB</name>
</gene>
<dbReference type="CDD" id="cd00063">
    <property type="entry name" value="FN3"/>
    <property type="match status" value="1"/>
</dbReference>
<dbReference type="Proteomes" id="UP000472273">
    <property type="component" value="Unplaced"/>
</dbReference>
<dbReference type="Pfam" id="PF01108">
    <property type="entry name" value="Tissue_fac"/>
    <property type="match status" value="1"/>
</dbReference>
<name>A0A670YXQ8_PSETE</name>
<accession>A0A670YXQ8</accession>
<dbReference type="PROSITE" id="PS50853">
    <property type="entry name" value="FN3"/>
    <property type="match status" value="1"/>
</dbReference>
<dbReference type="PANTHER" id="PTHR20859">
    <property type="entry name" value="INTERFERON/INTERLEUKIN RECEPTOR"/>
    <property type="match status" value="1"/>
</dbReference>
<feature type="domain" description="Fibronectin type-III" evidence="1">
    <location>
        <begin position="32"/>
        <end position="135"/>
    </location>
</feature>
<dbReference type="GeneTree" id="ENSGT00510000048354"/>
<dbReference type="FunFam" id="2.60.40.10:FF:001006">
    <property type="entry name" value="Interleukin 20 receptor subunit beta"/>
    <property type="match status" value="1"/>
</dbReference>
<dbReference type="InterPro" id="IPR036116">
    <property type="entry name" value="FN3_sf"/>
</dbReference>
<organism evidence="2 3">
    <name type="scientific">Pseudonaja textilis</name>
    <name type="common">Eastern brown snake</name>
    <dbReference type="NCBI Taxonomy" id="8673"/>
    <lineage>
        <taxon>Eukaryota</taxon>
        <taxon>Metazoa</taxon>
        <taxon>Chordata</taxon>
        <taxon>Craniata</taxon>
        <taxon>Vertebrata</taxon>
        <taxon>Euteleostomi</taxon>
        <taxon>Lepidosauria</taxon>
        <taxon>Squamata</taxon>
        <taxon>Bifurcata</taxon>
        <taxon>Unidentata</taxon>
        <taxon>Episquamata</taxon>
        <taxon>Toxicofera</taxon>
        <taxon>Serpentes</taxon>
        <taxon>Colubroidea</taxon>
        <taxon>Elapidae</taxon>
        <taxon>Hydrophiinae</taxon>
        <taxon>Pseudonaja</taxon>
    </lineage>
</organism>